<evidence type="ECO:0000256" key="7">
    <source>
        <dbReference type="ARBA" id="ARBA00022729"/>
    </source>
</evidence>
<keyword evidence="4" id="KW-1134">Transmembrane beta strand</keyword>
<feature type="domain" description="Polysaccharide export protein N-terminal" evidence="15">
    <location>
        <begin position="45"/>
        <end position="129"/>
    </location>
</feature>
<evidence type="ECO:0000256" key="4">
    <source>
        <dbReference type="ARBA" id="ARBA00022452"/>
    </source>
</evidence>
<evidence type="ECO:0000313" key="18">
    <source>
        <dbReference type="Proteomes" id="UP000595074"/>
    </source>
</evidence>
<keyword evidence="6" id="KW-0812">Transmembrane</keyword>
<dbReference type="Proteomes" id="UP000595074">
    <property type="component" value="Chromosome"/>
</dbReference>
<accession>A0A7M1S5C5</accession>
<evidence type="ECO:0000256" key="8">
    <source>
        <dbReference type="ARBA" id="ARBA00023047"/>
    </source>
</evidence>
<evidence type="ECO:0000256" key="2">
    <source>
        <dbReference type="ARBA" id="ARBA00009450"/>
    </source>
</evidence>
<dbReference type="Pfam" id="PF02563">
    <property type="entry name" value="Poly_export"/>
    <property type="match status" value="1"/>
</dbReference>
<keyword evidence="14" id="KW-0449">Lipoprotein</keyword>
<protein>
    <submittedName>
        <fullName evidence="17">Polysaccharide export protein</fullName>
    </submittedName>
</protein>
<evidence type="ECO:0000313" key="17">
    <source>
        <dbReference type="EMBL" id="QOR62635.1"/>
    </source>
</evidence>
<dbReference type="GO" id="GO:0009279">
    <property type="term" value="C:cell outer membrane"/>
    <property type="evidence" value="ECO:0007669"/>
    <property type="project" value="UniProtKB-SubCell"/>
</dbReference>
<name>A0A7M1S5C5_9BACT</name>
<evidence type="ECO:0000256" key="11">
    <source>
        <dbReference type="ARBA" id="ARBA00023136"/>
    </source>
</evidence>
<evidence type="ECO:0000259" key="16">
    <source>
        <dbReference type="Pfam" id="PF22461"/>
    </source>
</evidence>
<proteinExistence type="inferred from homology"/>
<evidence type="ECO:0000256" key="14">
    <source>
        <dbReference type="ARBA" id="ARBA00023288"/>
    </source>
</evidence>
<dbReference type="Pfam" id="PF22461">
    <property type="entry name" value="SLBB_2"/>
    <property type="match status" value="1"/>
</dbReference>
<keyword evidence="11" id="KW-0472">Membrane</keyword>
<reference evidence="17 18" key="1">
    <citation type="submission" date="2020-10" db="EMBL/GenBank/DDBJ databases">
        <title>The genome of sulfurovum sp.</title>
        <authorList>
            <person name="Xie S."/>
            <person name="Shao Z."/>
            <person name="Jiang L."/>
        </authorList>
    </citation>
    <scope>NUCLEOTIDE SEQUENCE [LARGE SCALE GENOMIC DNA]</scope>
    <source>
        <strain evidence="17 18">ST-419</strain>
    </source>
</reference>
<feature type="domain" description="SLBB" evidence="16">
    <location>
        <begin position="132"/>
        <end position="212"/>
    </location>
</feature>
<dbReference type="PANTHER" id="PTHR33619">
    <property type="entry name" value="POLYSACCHARIDE EXPORT PROTEIN GFCE-RELATED"/>
    <property type="match status" value="1"/>
</dbReference>
<dbReference type="Gene3D" id="3.10.560.10">
    <property type="entry name" value="Outer membrane lipoprotein wza domain like"/>
    <property type="match status" value="1"/>
</dbReference>
<dbReference type="GO" id="GO:0015288">
    <property type="term" value="F:porin activity"/>
    <property type="evidence" value="ECO:0007669"/>
    <property type="project" value="UniProtKB-KW"/>
</dbReference>
<dbReference type="PANTHER" id="PTHR33619:SF3">
    <property type="entry name" value="POLYSACCHARIDE EXPORT PROTEIN GFCE-RELATED"/>
    <property type="match status" value="1"/>
</dbReference>
<evidence type="ECO:0000256" key="12">
    <source>
        <dbReference type="ARBA" id="ARBA00023139"/>
    </source>
</evidence>
<dbReference type="AlphaFoldDB" id="A0A7M1S5C5"/>
<dbReference type="GO" id="GO:0015159">
    <property type="term" value="F:polysaccharide transmembrane transporter activity"/>
    <property type="evidence" value="ECO:0007669"/>
    <property type="project" value="InterPro"/>
</dbReference>
<dbReference type="EMBL" id="CP063164">
    <property type="protein sequence ID" value="QOR62635.1"/>
    <property type="molecule type" value="Genomic_DNA"/>
</dbReference>
<dbReference type="InterPro" id="IPR054765">
    <property type="entry name" value="SLBB_dom"/>
</dbReference>
<keyword evidence="8" id="KW-0625">Polysaccharide transport</keyword>
<evidence type="ECO:0000256" key="3">
    <source>
        <dbReference type="ARBA" id="ARBA00022448"/>
    </source>
</evidence>
<keyword evidence="5" id="KW-0762">Sugar transport</keyword>
<evidence type="ECO:0000256" key="10">
    <source>
        <dbReference type="ARBA" id="ARBA00023114"/>
    </source>
</evidence>
<sequence length="249" mass="27822">MLTGKSIAAVLLAFLLAGCGSDSDYRLLQTEHAVENHKVTDRSIEYRILPQDRLAVVLYKDPNQENMVSAGELGQRMTSKGILVDTAGNITLPLIGKVKVAGLSQTQAADRITKRYKKYLNTPSVYLEVLNKRILVLGEVRKPGVIELDKEKMTLFEALAHAGDLTDSAVRDNVIILSNDTHGMHIRRVDLTHFDTMTYASLMLRPNDIVYVQPNNWKEFKIASDNFTAPFETISKVASPFVTLKYLDN</sequence>
<dbReference type="KEGG" id="sinu:IMZ28_03960"/>
<dbReference type="InterPro" id="IPR049712">
    <property type="entry name" value="Poly_export"/>
</dbReference>
<dbReference type="GO" id="GO:0006811">
    <property type="term" value="P:monoatomic ion transport"/>
    <property type="evidence" value="ECO:0007669"/>
    <property type="project" value="UniProtKB-KW"/>
</dbReference>
<keyword evidence="9" id="KW-0406">Ion transport</keyword>
<dbReference type="InterPro" id="IPR018247">
    <property type="entry name" value="EF_Hand_1_Ca_BS"/>
</dbReference>
<keyword evidence="10" id="KW-0626">Porin</keyword>
<dbReference type="GO" id="GO:0046930">
    <property type="term" value="C:pore complex"/>
    <property type="evidence" value="ECO:0007669"/>
    <property type="project" value="UniProtKB-KW"/>
</dbReference>
<evidence type="ECO:0000259" key="15">
    <source>
        <dbReference type="Pfam" id="PF02563"/>
    </source>
</evidence>
<keyword evidence="12" id="KW-0564">Palmitate</keyword>
<dbReference type="RefSeq" id="WP_197549453.1">
    <property type="nucleotide sequence ID" value="NZ_CP063164.1"/>
</dbReference>
<keyword evidence="7" id="KW-0732">Signal</keyword>
<dbReference type="PROSITE" id="PS51257">
    <property type="entry name" value="PROKAR_LIPOPROTEIN"/>
    <property type="match status" value="1"/>
</dbReference>
<gene>
    <name evidence="17" type="ORF">IMZ28_03960</name>
</gene>
<dbReference type="PROSITE" id="PS00018">
    <property type="entry name" value="EF_HAND_1"/>
    <property type="match status" value="1"/>
</dbReference>
<comment type="similarity">
    <text evidence="2">Belongs to the BexD/CtrA/VexA family.</text>
</comment>
<evidence type="ECO:0000256" key="5">
    <source>
        <dbReference type="ARBA" id="ARBA00022597"/>
    </source>
</evidence>
<evidence type="ECO:0000256" key="1">
    <source>
        <dbReference type="ARBA" id="ARBA00004571"/>
    </source>
</evidence>
<keyword evidence="3" id="KW-0813">Transport</keyword>
<dbReference type="InterPro" id="IPR003715">
    <property type="entry name" value="Poly_export_N"/>
</dbReference>
<keyword evidence="18" id="KW-1185">Reference proteome</keyword>
<keyword evidence="13" id="KW-0998">Cell outer membrane</keyword>
<evidence type="ECO:0000256" key="13">
    <source>
        <dbReference type="ARBA" id="ARBA00023237"/>
    </source>
</evidence>
<evidence type="ECO:0000256" key="9">
    <source>
        <dbReference type="ARBA" id="ARBA00023065"/>
    </source>
</evidence>
<evidence type="ECO:0000256" key="6">
    <source>
        <dbReference type="ARBA" id="ARBA00022692"/>
    </source>
</evidence>
<comment type="subcellular location">
    <subcellularLocation>
        <location evidence="1">Cell outer membrane</location>
        <topology evidence="1">Multi-pass membrane protein</topology>
    </subcellularLocation>
</comment>
<organism evidence="17 18">
    <name type="scientific">Sulfurovum indicum</name>
    <dbReference type="NCBI Taxonomy" id="2779528"/>
    <lineage>
        <taxon>Bacteria</taxon>
        <taxon>Pseudomonadati</taxon>
        <taxon>Campylobacterota</taxon>
        <taxon>Epsilonproteobacteria</taxon>
        <taxon>Campylobacterales</taxon>
        <taxon>Sulfurovaceae</taxon>
        <taxon>Sulfurovum</taxon>
    </lineage>
</organism>